<dbReference type="GO" id="GO:0005525">
    <property type="term" value="F:GTP binding"/>
    <property type="evidence" value="ECO:0007669"/>
    <property type="project" value="UniProtKB-KW"/>
</dbReference>
<name>A0A0S1SIC9_9BACT</name>
<dbReference type="InterPro" id="IPR000178">
    <property type="entry name" value="TF_IF2_bacterial-like"/>
</dbReference>
<accession>A0A0S1SNF9</accession>
<accession>A0A0S1SU87</accession>
<dbReference type="FunFam" id="3.40.50.10050:FF:000001">
    <property type="entry name" value="Translation initiation factor IF-2"/>
    <property type="match status" value="1"/>
</dbReference>
<evidence type="ECO:0000259" key="10">
    <source>
        <dbReference type="PROSITE" id="PS51722"/>
    </source>
</evidence>
<keyword evidence="7" id="KW-0963">Cytoplasm</keyword>
<evidence type="ECO:0000256" key="2">
    <source>
        <dbReference type="ARBA" id="ARBA00020675"/>
    </source>
</evidence>
<comment type="function">
    <text evidence="7 8">One of the essential components for the initiation of protein synthesis. Protects formylmethionyl-tRNA from spontaneous hydrolysis and promotes its binding to the 30S ribosomal subunits. Also involved in the hydrolysis of GTP during the formation of the 70S ribosomal complex.</text>
</comment>
<feature type="binding site" evidence="7">
    <location>
        <begin position="311"/>
        <end position="315"/>
    </location>
    <ligand>
        <name>GTP</name>
        <dbReference type="ChEBI" id="CHEBI:37565"/>
    </ligand>
</feature>
<evidence type="ECO:0000313" key="12">
    <source>
        <dbReference type="Proteomes" id="UP000069135"/>
    </source>
</evidence>
<evidence type="ECO:0000256" key="9">
    <source>
        <dbReference type="SAM" id="MobiDB-lite"/>
    </source>
</evidence>
<dbReference type="SUPFAM" id="SSF52156">
    <property type="entry name" value="Initiation factor IF2/eIF5b, domain 3"/>
    <property type="match status" value="1"/>
</dbReference>
<feature type="binding site" evidence="7">
    <location>
        <begin position="259"/>
        <end position="266"/>
    </location>
    <ligand>
        <name>GTP</name>
        <dbReference type="ChEBI" id="CHEBI:37565"/>
    </ligand>
</feature>
<evidence type="ECO:0000256" key="4">
    <source>
        <dbReference type="ARBA" id="ARBA00022741"/>
    </source>
</evidence>
<feature type="compositionally biased region" description="Basic and acidic residues" evidence="9">
    <location>
        <begin position="137"/>
        <end position="149"/>
    </location>
</feature>
<organism evidence="11 12">
    <name type="scientific">Candidatus Peribacter riflensis</name>
    <dbReference type="NCBI Taxonomy" id="1735162"/>
    <lineage>
        <taxon>Bacteria</taxon>
        <taxon>Candidatus Peregrinibacteriota</taxon>
        <taxon>Candidatus Peribacteria</taxon>
        <taxon>Candidatus Peribacterales</taxon>
        <taxon>Candidatus Peribacteraceae</taxon>
        <taxon>Candidatus Peribacter</taxon>
    </lineage>
</organism>
<dbReference type="InterPro" id="IPR015760">
    <property type="entry name" value="TIF_IF2"/>
</dbReference>
<dbReference type="InterPro" id="IPR044145">
    <property type="entry name" value="IF2_II"/>
</dbReference>
<dbReference type="FunFam" id="3.40.50.300:FF:000019">
    <property type="entry name" value="Translation initiation factor IF-2"/>
    <property type="match status" value="1"/>
</dbReference>
<evidence type="ECO:0000256" key="8">
    <source>
        <dbReference type="RuleBase" id="RU000644"/>
    </source>
</evidence>
<dbReference type="GO" id="GO:0003924">
    <property type="term" value="F:GTPase activity"/>
    <property type="evidence" value="ECO:0007669"/>
    <property type="project" value="UniProtKB-UniRule"/>
</dbReference>
<gene>
    <name evidence="7" type="primary">infB</name>
    <name evidence="11" type="ORF">PeribacterD1_0563</name>
</gene>
<dbReference type="Gene3D" id="3.40.50.300">
    <property type="entry name" value="P-loop containing nucleotide triphosphate hydrolases"/>
    <property type="match status" value="1"/>
</dbReference>
<dbReference type="FunFam" id="2.40.30.10:FF:000054">
    <property type="entry name" value="Translation initiation factor IF-2"/>
    <property type="match status" value="1"/>
</dbReference>
<dbReference type="PANTHER" id="PTHR43381:SF4">
    <property type="entry name" value="EUKARYOTIC TRANSLATION INITIATION FACTOR 5B"/>
    <property type="match status" value="1"/>
</dbReference>
<dbReference type="PATRIC" id="fig|1735161.3.peg.549"/>
<evidence type="ECO:0000256" key="6">
    <source>
        <dbReference type="ARBA" id="ARBA00023134"/>
    </source>
</evidence>
<dbReference type="NCBIfam" id="TIGR00487">
    <property type="entry name" value="IF-2"/>
    <property type="match status" value="1"/>
</dbReference>
<dbReference type="Gene3D" id="3.40.50.10050">
    <property type="entry name" value="Translation initiation factor IF- 2, domain 3"/>
    <property type="match status" value="1"/>
</dbReference>
<dbReference type="HAMAP" id="MF_00100_B">
    <property type="entry name" value="IF_2_B"/>
    <property type="match status" value="1"/>
</dbReference>
<dbReference type="Pfam" id="PF00009">
    <property type="entry name" value="GTP_EFTU"/>
    <property type="match status" value="1"/>
</dbReference>
<protein>
    <recommendedName>
        <fullName evidence="2 7">Translation initiation factor IF-2</fullName>
    </recommendedName>
</protein>
<dbReference type="InterPro" id="IPR005225">
    <property type="entry name" value="Small_GTP-bd"/>
</dbReference>
<evidence type="ECO:0000256" key="7">
    <source>
        <dbReference type="HAMAP-Rule" id="MF_00100"/>
    </source>
</evidence>
<comment type="subcellular location">
    <subcellularLocation>
        <location evidence="7">Cytoplasm</location>
    </subcellularLocation>
</comment>
<feature type="region of interest" description="Disordered" evidence="9">
    <location>
        <begin position="118"/>
        <end position="160"/>
    </location>
</feature>
<dbReference type="Pfam" id="PF11987">
    <property type="entry name" value="IF-2"/>
    <property type="match status" value="1"/>
</dbReference>
<dbReference type="PROSITE" id="PS51722">
    <property type="entry name" value="G_TR_2"/>
    <property type="match status" value="1"/>
</dbReference>
<keyword evidence="5 7" id="KW-0648">Protein biosynthesis</keyword>
<dbReference type="EMBL" id="CP013065">
    <property type="protein sequence ID" value="ALM13248.1"/>
    <property type="molecule type" value="Genomic_DNA"/>
</dbReference>
<dbReference type="InterPro" id="IPR006847">
    <property type="entry name" value="IF2_N"/>
</dbReference>
<dbReference type="InterPro" id="IPR036925">
    <property type="entry name" value="TIF_IF2_dom3_sf"/>
</dbReference>
<dbReference type="GO" id="GO:0005737">
    <property type="term" value="C:cytoplasm"/>
    <property type="evidence" value="ECO:0007669"/>
    <property type="project" value="UniProtKB-SubCell"/>
</dbReference>
<comment type="similarity">
    <text evidence="1 7 8">Belongs to the TRAFAC class translation factor GTPase superfamily. Classic translation factor GTPase family. IF-2 subfamily.</text>
</comment>
<proteinExistence type="inferred from homology"/>
<feature type="compositionally biased region" description="Low complexity" evidence="9">
    <location>
        <begin position="79"/>
        <end position="91"/>
    </location>
</feature>
<feature type="region of interest" description="Disordered" evidence="9">
    <location>
        <begin position="66"/>
        <end position="98"/>
    </location>
</feature>
<dbReference type="CDD" id="cd03702">
    <property type="entry name" value="IF2_mtIF2_II"/>
    <property type="match status" value="1"/>
</dbReference>
<dbReference type="KEGG" id="prf:PeribacterA2_0563"/>
<dbReference type="PANTHER" id="PTHR43381">
    <property type="entry name" value="TRANSLATION INITIATION FACTOR IF-2-RELATED"/>
    <property type="match status" value="1"/>
</dbReference>
<evidence type="ECO:0000256" key="5">
    <source>
        <dbReference type="ARBA" id="ARBA00022917"/>
    </source>
</evidence>
<dbReference type="AlphaFoldDB" id="A0A0S1SIC9"/>
<dbReference type="InterPro" id="IPR009000">
    <property type="entry name" value="Transl_B-barrel_sf"/>
</dbReference>
<keyword evidence="6 7" id="KW-0342">GTP-binding</keyword>
<reference evidence="11 12" key="2">
    <citation type="journal article" date="2016" name="PeerJ">
        <title>Analysis of five complete genome sequences for members of the class Peribacteria in the recently recognized Peregrinibacteria bacterial phylum.</title>
        <authorList>
            <person name="Anantharaman K."/>
            <person name="Brown C.T."/>
            <person name="Burstein D."/>
            <person name="Castelle C.J."/>
            <person name="Probst A.J."/>
            <person name="Thomas B.C."/>
            <person name="Williams K.H."/>
            <person name="Banfield J.F."/>
        </authorList>
    </citation>
    <scope>NUCLEOTIDE SEQUENCE [LARGE SCALE GENOMIC DNA]</scope>
    <source>
        <strain evidence="11">RIFOXYD1_FULL_PER-ii_59_16</strain>
    </source>
</reference>
<dbReference type="NCBIfam" id="TIGR00231">
    <property type="entry name" value="small_GTP"/>
    <property type="match status" value="1"/>
</dbReference>
<dbReference type="CDD" id="cd01887">
    <property type="entry name" value="IF2_eIF5B"/>
    <property type="match status" value="1"/>
</dbReference>
<feature type="domain" description="Tr-type G" evidence="10">
    <location>
        <begin position="250"/>
        <end position="429"/>
    </location>
</feature>
<keyword evidence="4 7" id="KW-0547">Nucleotide-binding</keyword>
<evidence type="ECO:0000256" key="1">
    <source>
        <dbReference type="ARBA" id="ARBA00007733"/>
    </source>
</evidence>
<dbReference type="InterPro" id="IPR000795">
    <property type="entry name" value="T_Tr_GTP-bd_dom"/>
</dbReference>
<dbReference type="InterPro" id="IPR027417">
    <property type="entry name" value="P-loop_NTPase"/>
</dbReference>
<accession>A0A0S1SEX0</accession>
<dbReference type="Pfam" id="PF04760">
    <property type="entry name" value="IF2_N"/>
    <property type="match status" value="1"/>
</dbReference>
<dbReference type="SUPFAM" id="SSF52540">
    <property type="entry name" value="P-loop containing nucleoside triphosphate hydrolases"/>
    <property type="match status" value="1"/>
</dbReference>
<dbReference type="Pfam" id="PF22042">
    <property type="entry name" value="EF-G_D2"/>
    <property type="match status" value="1"/>
</dbReference>
<evidence type="ECO:0000313" key="11">
    <source>
        <dbReference type="EMBL" id="ALM13248.1"/>
    </source>
</evidence>
<sequence>MRLVQVAKALGMTGQQLRHELTQVNFGVKPTDREVTDSLAQGIIRFLARKYGKEVDMEALQGMSLDEDKAPKPPEAQGAPATPSAEPAAEADGSGANKSVNVLRKLTLEDVSREAIARQEQAMSKSRPSGQRRRFGDRKARGVREKRDISSTNQEQIKKKKEGVVSLPAQITVKELAEKTGIQIPMLIQTLMKNGVLATITQAIDYDTAAVVATELGVTVAKQQEEASAEDLFSRNLTELLKDEPENLVKRPPVVVVMGHVDHGKTSILDVIRETNVAGGEAGGITQHIGAYQVEHKPAGSAEVHKITFLDTPGHEAFTAMRARGAQVTDIAVIVVAADEGVKPTTIEAIDHAKEAGVPMLVALNKMDKEGADVNRVMGEMAAQGIQSEEWGGQVPFVQCSAKTKQGITDLLDSIVLLSEMHSFTANPKRSAVATVIESKLDPSLGPLATIIINAGTLHHGESFVCGRTLGKVRTMSDAHGKRFEEVGPSGAVQVAGFHSVPEVGDILQVVASEKLARDLLSAVEERRNLRQTQRFVDLVSRLSEGKLSQLKIVLKADAQGSLEALKEALAKLTTETVTVKIIHASIGAVTDSDVSMAAASEGIVVAFHVPVPSGARSIAEREGVSVREYEVIYALLEDMEGLLKGLVEPADVEKIVGHLQVLKVFLTKKSEQIIGGRVTDGTMKRLPFRIQRGTEQVGTGRITSLRKGDADAKEVKEGAECGMRVEATTLIAEGDQLEVFLKELKRKEASATA</sequence>
<dbReference type="InterPro" id="IPR053905">
    <property type="entry name" value="EF-G-like_DII"/>
</dbReference>
<keyword evidence="3 7" id="KW-0396">Initiation factor</keyword>
<reference evidence="12" key="1">
    <citation type="submission" date="2015-10" db="EMBL/GenBank/DDBJ databases">
        <title>Analysis of five complete genome sequences for members of the class Peribacteria in the recently recognized Peregrinibacteria bacterial phylum.</title>
        <authorList>
            <person name="Anantharaman K."/>
            <person name="Brown C.T."/>
            <person name="Burstein D."/>
            <person name="Castelle C.J."/>
            <person name="Probst A.J."/>
            <person name="Thomas B.C."/>
            <person name="Williams K.H."/>
            <person name="Banfield J.F."/>
        </authorList>
    </citation>
    <scope>NUCLEOTIDE SEQUENCE [LARGE SCALE GENOMIC DNA]</scope>
</reference>
<accession>A0A0S1SIC9</accession>
<comment type="caution">
    <text evidence="7">Lacks conserved residue(s) required for the propagation of feature annotation.</text>
</comment>
<dbReference type="Proteomes" id="UP000069135">
    <property type="component" value="Chromosome"/>
</dbReference>
<evidence type="ECO:0000256" key="3">
    <source>
        <dbReference type="ARBA" id="ARBA00022540"/>
    </source>
</evidence>
<accession>A0A0S1SUD2</accession>
<feature type="binding site" evidence="7">
    <location>
        <begin position="365"/>
        <end position="368"/>
    </location>
    <ligand>
        <name>GTP</name>
        <dbReference type="ChEBI" id="CHEBI:37565"/>
    </ligand>
</feature>
<dbReference type="Gene3D" id="2.40.30.10">
    <property type="entry name" value="Translation factors"/>
    <property type="match status" value="2"/>
</dbReference>
<dbReference type="InterPro" id="IPR023115">
    <property type="entry name" value="TIF_IF2_dom3"/>
</dbReference>
<dbReference type="SUPFAM" id="SSF50447">
    <property type="entry name" value="Translation proteins"/>
    <property type="match status" value="2"/>
</dbReference>
<dbReference type="PRINTS" id="PR00315">
    <property type="entry name" value="ELONGATNFCT"/>
</dbReference>
<dbReference type="GO" id="GO:0003743">
    <property type="term" value="F:translation initiation factor activity"/>
    <property type="evidence" value="ECO:0007669"/>
    <property type="project" value="UniProtKB-UniRule"/>
</dbReference>
<dbReference type="STRING" id="1735162.PeribacterB2_0562"/>